<organism evidence="2 3">
    <name type="scientific">Dipteronia dyeriana</name>
    <dbReference type="NCBI Taxonomy" id="168575"/>
    <lineage>
        <taxon>Eukaryota</taxon>
        <taxon>Viridiplantae</taxon>
        <taxon>Streptophyta</taxon>
        <taxon>Embryophyta</taxon>
        <taxon>Tracheophyta</taxon>
        <taxon>Spermatophyta</taxon>
        <taxon>Magnoliopsida</taxon>
        <taxon>eudicotyledons</taxon>
        <taxon>Gunneridae</taxon>
        <taxon>Pentapetalae</taxon>
        <taxon>rosids</taxon>
        <taxon>malvids</taxon>
        <taxon>Sapindales</taxon>
        <taxon>Sapindaceae</taxon>
        <taxon>Hippocastanoideae</taxon>
        <taxon>Acereae</taxon>
        <taxon>Dipteronia</taxon>
    </lineage>
</organism>
<proteinExistence type="predicted"/>
<feature type="transmembrane region" description="Helical" evidence="1">
    <location>
        <begin position="20"/>
        <end position="46"/>
    </location>
</feature>
<gene>
    <name evidence="2" type="ORF">Ddye_027210</name>
</gene>
<dbReference type="EMBL" id="JANJYI010000008">
    <property type="protein sequence ID" value="KAK2639415.1"/>
    <property type="molecule type" value="Genomic_DNA"/>
</dbReference>
<dbReference type="Proteomes" id="UP001280121">
    <property type="component" value="Unassembled WGS sequence"/>
</dbReference>
<keyword evidence="1" id="KW-0812">Transmembrane</keyword>
<accession>A0AAD9TPL4</accession>
<evidence type="ECO:0000313" key="2">
    <source>
        <dbReference type="EMBL" id="KAK2639415.1"/>
    </source>
</evidence>
<name>A0AAD9TPL4_9ROSI</name>
<evidence type="ECO:0000313" key="3">
    <source>
        <dbReference type="Proteomes" id="UP001280121"/>
    </source>
</evidence>
<dbReference type="AlphaFoldDB" id="A0AAD9TPL4"/>
<comment type="caution">
    <text evidence="2">The sequence shown here is derived from an EMBL/GenBank/DDBJ whole genome shotgun (WGS) entry which is preliminary data.</text>
</comment>
<evidence type="ECO:0000256" key="1">
    <source>
        <dbReference type="SAM" id="Phobius"/>
    </source>
</evidence>
<keyword evidence="1" id="KW-0472">Membrane</keyword>
<reference evidence="2" key="1">
    <citation type="journal article" date="2023" name="Plant J.">
        <title>Genome sequences and population genomics provide insights into the demographic history, inbreeding, and mutation load of two 'living fossil' tree species of Dipteronia.</title>
        <authorList>
            <person name="Feng Y."/>
            <person name="Comes H.P."/>
            <person name="Chen J."/>
            <person name="Zhu S."/>
            <person name="Lu R."/>
            <person name="Zhang X."/>
            <person name="Li P."/>
            <person name="Qiu J."/>
            <person name="Olsen K.M."/>
            <person name="Qiu Y."/>
        </authorList>
    </citation>
    <scope>NUCLEOTIDE SEQUENCE</scope>
    <source>
        <strain evidence="2">KIB01</strain>
    </source>
</reference>
<protein>
    <submittedName>
        <fullName evidence="2">Uncharacterized protein</fullName>
    </submittedName>
</protein>
<keyword evidence="1" id="KW-1133">Transmembrane helix</keyword>
<sequence>MVEWRTGGGLVEWWSGGPGALAGIGLGYHFIGLVHFISLLSSLAMIGTFGDKNFHQTSPASFGGSGTQVGSLIPVRIGSKLPLARWSNSAVRAWCLMDLFVFGEDDGLLGRLQGDPEFGEAGSSCVKLYLNSLFGVRS</sequence>
<keyword evidence="3" id="KW-1185">Reference proteome</keyword>